<evidence type="ECO:0000313" key="2">
    <source>
        <dbReference type="Proteomes" id="UP000095287"/>
    </source>
</evidence>
<dbReference type="AlphaFoldDB" id="A0A1I8A3Q0"/>
<dbReference type="WBParaSite" id="L893_g32698.t1">
    <property type="protein sequence ID" value="L893_g32698.t1"/>
    <property type="gene ID" value="L893_g32698"/>
</dbReference>
<feature type="coiled-coil region" evidence="1">
    <location>
        <begin position="269"/>
        <end position="306"/>
    </location>
</feature>
<evidence type="ECO:0000313" key="3">
    <source>
        <dbReference type="WBParaSite" id="L893_g32698.t1"/>
    </source>
</evidence>
<keyword evidence="2" id="KW-1185">Reference proteome</keyword>
<reference evidence="3" key="1">
    <citation type="submission" date="2016-11" db="UniProtKB">
        <authorList>
            <consortium name="WormBaseParasite"/>
        </authorList>
    </citation>
    <scope>IDENTIFICATION</scope>
</reference>
<name>A0A1I8A3Q0_9BILA</name>
<accession>A0A1I8A3Q0</accession>
<keyword evidence="1" id="KW-0175">Coiled coil</keyword>
<proteinExistence type="predicted"/>
<protein>
    <submittedName>
        <fullName evidence="3">Phorbol-ester/DAG-type domain-containing protein</fullName>
    </submittedName>
</protein>
<dbReference type="Proteomes" id="UP000095287">
    <property type="component" value="Unplaced"/>
</dbReference>
<sequence length="306" mass="34681">MELYPSFSPGPLFAAFIHDNCYVVLDEKCDEAVLTNVDTEERRTQKLFHKADVVVKGPSWRQTFVFERSAFVVDMGVESWRFYMLSLDSWVLHDVTERVRRREQSRIVAATQEDDVIYLAVEDEGNTLIWKIRPFPVSSPVQSLPDLSPDTCLQSSATTCYSCKSSLPVAQFFECAKCAVDLGVKQVLVCGACVVRKHCAHLPEVTEACFLDAEEVSKIIAQIEPFTWSAKIEESKVNAMASKVSKKMTERSSEVRSAVKTIKKCALTRKELNNHVEKLKRIYEDMEKAKEVLDQASGLMDKYLSE</sequence>
<organism evidence="2 3">
    <name type="scientific">Steinernema glaseri</name>
    <dbReference type="NCBI Taxonomy" id="37863"/>
    <lineage>
        <taxon>Eukaryota</taxon>
        <taxon>Metazoa</taxon>
        <taxon>Ecdysozoa</taxon>
        <taxon>Nematoda</taxon>
        <taxon>Chromadorea</taxon>
        <taxon>Rhabditida</taxon>
        <taxon>Tylenchina</taxon>
        <taxon>Panagrolaimomorpha</taxon>
        <taxon>Strongyloidoidea</taxon>
        <taxon>Steinernematidae</taxon>
        <taxon>Steinernema</taxon>
    </lineage>
</organism>
<evidence type="ECO:0000256" key="1">
    <source>
        <dbReference type="SAM" id="Coils"/>
    </source>
</evidence>